<dbReference type="KEGG" id="ccb:Clocel_1572"/>
<accession>D9SWV9</accession>
<name>D9SWV9_CLOC7</name>
<organism evidence="2 3">
    <name type="scientific">Clostridium cellulovorans (strain ATCC 35296 / DSM 3052 / OCM 3 / 743B)</name>
    <dbReference type="NCBI Taxonomy" id="573061"/>
    <lineage>
        <taxon>Bacteria</taxon>
        <taxon>Bacillati</taxon>
        <taxon>Bacillota</taxon>
        <taxon>Clostridia</taxon>
        <taxon>Eubacteriales</taxon>
        <taxon>Clostridiaceae</taxon>
        <taxon>Clostridium</taxon>
    </lineage>
</organism>
<dbReference type="HOGENOM" id="CLU_197372_0_0_9"/>
<keyword evidence="1" id="KW-0472">Membrane</keyword>
<proteinExistence type="predicted"/>
<dbReference type="AlphaFoldDB" id="D9SWV9"/>
<keyword evidence="1" id="KW-0812">Transmembrane</keyword>
<protein>
    <submittedName>
        <fullName evidence="2">Uncharacterized protein</fullName>
    </submittedName>
</protein>
<evidence type="ECO:0000313" key="2">
    <source>
        <dbReference type="EMBL" id="ADL51320.1"/>
    </source>
</evidence>
<dbReference type="RefSeq" id="WP_010077472.1">
    <property type="nucleotide sequence ID" value="NC_014393.1"/>
</dbReference>
<feature type="transmembrane region" description="Helical" evidence="1">
    <location>
        <begin position="12"/>
        <end position="30"/>
    </location>
</feature>
<dbReference type="OrthoDB" id="1928511at2"/>
<dbReference type="EMBL" id="CP002160">
    <property type="protein sequence ID" value="ADL51320.1"/>
    <property type="molecule type" value="Genomic_DNA"/>
</dbReference>
<reference evidence="2 3" key="1">
    <citation type="submission" date="2010-08" db="EMBL/GenBank/DDBJ databases">
        <title>Complete sequence of Clostridium cellulovorans 743B.</title>
        <authorList>
            <consortium name="US DOE Joint Genome Institute"/>
            <person name="Lucas S."/>
            <person name="Copeland A."/>
            <person name="Lapidus A."/>
            <person name="Cheng J.-F."/>
            <person name="Bruce D."/>
            <person name="Goodwin L."/>
            <person name="Pitluck S."/>
            <person name="Chertkov O."/>
            <person name="Detter J.C."/>
            <person name="Han C."/>
            <person name="Tapia R."/>
            <person name="Land M."/>
            <person name="Hauser L."/>
            <person name="Chang Y.-J."/>
            <person name="Jeffries C."/>
            <person name="Kyrpides N."/>
            <person name="Ivanova N."/>
            <person name="Mikhailova N."/>
            <person name="Hemme C.L."/>
            <person name="Woyke T."/>
        </authorList>
    </citation>
    <scope>NUCLEOTIDE SEQUENCE [LARGE SCALE GENOMIC DNA]</scope>
    <source>
        <strain evidence="3">ATCC 35296 / DSM 3052 / OCM 3 / 743B</strain>
    </source>
</reference>
<dbReference type="STRING" id="573061.Clocel_1572"/>
<keyword evidence="1" id="KW-1133">Transmembrane helix</keyword>
<evidence type="ECO:0000256" key="1">
    <source>
        <dbReference type="SAM" id="Phobius"/>
    </source>
</evidence>
<sequence length="77" mass="8365">MKKTCKKDSNCGFFGGKTLLALLLFVFQFGNCGRNGYGCGDIGYHGCGNNSIIDNSILFIIALYFICCCTDNDKCGK</sequence>
<gene>
    <name evidence="2" type="ordered locus">Clocel_1572</name>
</gene>
<evidence type="ECO:0000313" key="3">
    <source>
        <dbReference type="Proteomes" id="UP000002730"/>
    </source>
</evidence>
<keyword evidence="3" id="KW-1185">Reference proteome</keyword>
<dbReference type="Proteomes" id="UP000002730">
    <property type="component" value="Chromosome"/>
</dbReference>